<reference evidence="1 2" key="1">
    <citation type="submission" date="2022-05" db="EMBL/GenBank/DDBJ databases">
        <authorList>
            <consortium name="Genoscope - CEA"/>
            <person name="William W."/>
        </authorList>
    </citation>
    <scope>NUCLEOTIDE SEQUENCE [LARGE SCALE GENOMIC DNA]</scope>
</reference>
<name>A0ABN8R4P5_9CNID</name>
<accession>A0ABN8R4P5</accession>
<dbReference type="EMBL" id="CALNXK010000190">
    <property type="protein sequence ID" value="CAH3174332.1"/>
    <property type="molecule type" value="Genomic_DNA"/>
</dbReference>
<keyword evidence="2" id="KW-1185">Reference proteome</keyword>
<comment type="caution">
    <text evidence="1">The sequence shown here is derived from an EMBL/GenBank/DDBJ whole genome shotgun (WGS) entry which is preliminary data.</text>
</comment>
<proteinExistence type="predicted"/>
<dbReference type="Proteomes" id="UP001159405">
    <property type="component" value="Unassembled WGS sequence"/>
</dbReference>
<gene>
    <name evidence="1" type="ORF">PLOB_00015144</name>
</gene>
<sequence>MWLQNILMSVAFIGLYCSVEGFWLWNKPTKRPTSANDIKTPLIIVPGTGGSQLQAKLNKPIAPHWYCSKKTDDYYTLWLRKSSLLPGAIDCFADNMRLEYDESTKTMKNSPGVETRVPGFGNTDTIEHLDTDKLVPYFAPMVDALVSWGYERGVTVRAAPYDFRYGPESQSGYFTNLKKLIEDTYSANGYKRITLMSHSLGCPYSLVFLNKQTKEWKDKYLLQWITLSGVWGGTAEQISLYSSGNTLGIPHFLVNPLSVRGEQRTCTSNTYLLPSRELWSSAEILAKTPERSYTVNDYDEFFKDIGFPLGITLQNLVENITYPLTAHAPNVTVHCLYGIGVKTAESFTFGEGQFPDTQPQVTYGDGDGTVNIRSLEACNKWNQRQAYNVTLKQYPSVNHNGILSNENAHNYVKTLLF</sequence>
<evidence type="ECO:0000313" key="2">
    <source>
        <dbReference type="Proteomes" id="UP001159405"/>
    </source>
</evidence>
<protein>
    <recommendedName>
        <fullName evidence="3">Group XV phospholipase A2</fullName>
    </recommendedName>
</protein>
<dbReference type="Gene3D" id="3.40.50.1820">
    <property type="entry name" value="alpha/beta hydrolase"/>
    <property type="match status" value="1"/>
</dbReference>
<evidence type="ECO:0000313" key="1">
    <source>
        <dbReference type="EMBL" id="CAH3174332.1"/>
    </source>
</evidence>
<dbReference type="PANTHER" id="PTHR11440">
    <property type="entry name" value="LECITHIN-CHOLESTEROL ACYLTRANSFERASE-RELATED"/>
    <property type="match status" value="1"/>
</dbReference>
<organism evidence="1 2">
    <name type="scientific">Porites lobata</name>
    <dbReference type="NCBI Taxonomy" id="104759"/>
    <lineage>
        <taxon>Eukaryota</taxon>
        <taxon>Metazoa</taxon>
        <taxon>Cnidaria</taxon>
        <taxon>Anthozoa</taxon>
        <taxon>Hexacorallia</taxon>
        <taxon>Scleractinia</taxon>
        <taxon>Fungiina</taxon>
        <taxon>Poritidae</taxon>
        <taxon>Porites</taxon>
    </lineage>
</organism>
<dbReference type="InterPro" id="IPR003386">
    <property type="entry name" value="LACT/PDAT_acylTrfase"/>
</dbReference>
<dbReference type="Pfam" id="PF02450">
    <property type="entry name" value="LCAT"/>
    <property type="match status" value="2"/>
</dbReference>
<evidence type="ECO:0008006" key="3">
    <source>
        <dbReference type="Google" id="ProtNLM"/>
    </source>
</evidence>
<dbReference type="SUPFAM" id="SSF53474">
    <property type="entry name" value="alpha/beta-Hydrolases"/>
    <property type="match status" value="1"/>
</dbReference>
<dbReference type="InterPro" id="IPR029058">
    <property type="entry name" value="AB_hydrolase_fold"/>
</dbReference>